<name>A0A261XX16_9FUNG</name>
<dbReference type="NCBIfam" id="TIGR00629">
    <property type="entry name" value="uvde"/>
    <property type="match status" value="1"/>
</dbReference>
<gene>
    <name evidence="3" type="ORF">BZG36_03476</name>
</gene>
<keyword evidence="2" id="KW-0234">DNA repair</keyword>
<dbReference type="PANTHER" id="PTHR31290:SF5">
    <property type="entry name" value="UV-DAMAGE ENDONUCLEASE"/>
    <property type="match status" value="1"/>
</dbReference>
<sequence length="139" mass="15898">MAAGVVKNETHGFKGRLGYACLNTILRFQKPPVFCSRTCRIDTIKEKGLDYVKELGRLNVLDLVKLVEWNEENNIKFMRMSSDMFPFASHDDWGYSLEYADEELKAIGVLAKKYGHRLTTHPGQFNQLGSPKSDVVRRT</sequence>
<dbReference type="Proteomes" id="UP000242875">
    <property type="component" value="Unassembled WGS sequence"/>
</dbReference>
<protein>
    <submittedName>
        <fullName evidence="3">UV-damage endonuclease</fullName>
    </submittedName>
</protein>
<accession>A0A261XX16</accession>
<dbReference type="GO" id="GO:0009411">
    <property type="term" value="P:response to UV"/>
    <property type="evidence" value="ECO:0007669"/>
    <property type="project" value="InterPro"/>
</dbReference>
<proteinExistence type="predicted"/>
<reference evidence="3 4" key="1">
    <citation type="journal article" date="2017" name="Mycologia">
        <title>Bifiguratus adelaidae, gen. et sp. nov., a new member of Mucoromycotina in endophytic and soil-dwelling habitats.</title>
        <authorList>
            <person name="Torres-Cruz T.J."/>
            <person name="Billingsley Tobias T.L."/>
            <person name="Almatruk M."/>
            <person name="Hesse C."/>
            <person name="Kuske C.R."/>
            <person name="Desiro A."/>
            <person name="Benucci G.M."/>
            <person name="Bonito G."/>
            <person name="Stajich J.E."/>
            <person name="Dunlap C."/>
            <person name="Arnold A.E."/>
            <person name="Porras-Alfaro A."/>
        </authorList>
    </citation>
    <scope>NUCLEOTIDE SEQUENCE [LARGE SCALE GENOMIC DNA]</scope>
    <source>
        <strain evidence="3 4">AZ0501</strain>
    </source>
</reference>
<keyword evidence="4" id="KW-1185">Reference proteome</keyword>
<evidence type="ECO:0000313" key="4">
    <source>
        <dbReference type="Proteomes" id="UP000242875"/>
    </source>
</evidence>
<dbReference type="PANTHER" id="PTHR31290">
    <property type="entry name" value="UV-DAMAGE ENDONUCLEASE"/>
    <property type="match status" value="1"/>
</dbReference>
<keyword evidence="3" id="KW-0540">Nuclease</keyword>
<comment type="caution">
    <text evidence="3">The sequence shown here is derived from an EMBL/GenBank/DDBJ whole genome shotgun (WGS) entry which is preliminary data.</text>
</comment>
<keyword evidence="1" id="KW-0227">DNA damage</keyword>
<evidence type="ECO:0000256" key="1">
    <source>
        <dbReference type="ARBA" id="ARBA00022763"/>
    </source>
</evidence>
<evidence type="ECO:0000256" key="2">
    <source>
        <dbReference type="ARBA" id="ARBA00023204"/>
    </source>
</evidence>
<dbReference type="AlphaFoldDB" id="A0A261XX16"/>
<dbReference type="GO" id="GO:0004519">
    <property type="term" value="F:endonuclease activity"/>
    <property type="evidence" value="ECO:0007669"/>
    <property type="project" value="UniProtKB-KW"/>
</dbReference>
<dbReference type="InterPro" id="IPR004601">
    <property type="entry name" value="UvdE"/>
</dbReference>
<feature type="non-terminal residue" evidence="3">
    <location>
        <position position="139"/>
    </location>
</feature>
<dbReference type="GO" id="GO:0006289">
    <property type="term" value="P:nucleotide-excision repair"/>
    <property type="evidence" value="ECO:0007669"/>
    <property type="project" value="InterPro"/>
</dbReference>
<dbReference type="GO" id="GO:0043504">
    <property type="term" value="P:mitochondrial DNA repair"/>
    <property type="evidence" value="ECO:0007669"/>
    <property type="project" value="TreeGrafter"/>
</dbReference>
<organism evidence="3 4">
    <name type="scientific">Bifiguratus adelaidae</name>
    <dbReference type="NCBI Taxonomy" id="1938954"/>
    <lineage>
        <taxon>Eukaryota</taxon>
        <taxon>Fungi</taxon>
        <taxon>Fungi incertae sedis</taxon>
        <taxon>Mucoromycota</taxon>
        <taxon>Mucoromycotina</taxon>
        <taxon>Endogonomycetes</taxon>
        <taxon>Endogonales</taxon>
        <taxon>Endogonales incertae sedis</taxon>
        <taxon>Bifiguratus</taxon>
    </lineage>
</organism>
<evidence type="ECO:0000313" key="3">
    <source>
        <dbReference type="EMBL" id="OZJ02784.1"/>
    </source>
</evidence>
<dbReference type="Gene3D" id="3.20.20.150">
    <property type="entry name" value="Divalent-metal-dependent TIM barrel enzymes"/>
    <property type="match status" value="1"/>
</dbReference>
<dbReference type="Pfam" id="PF03851">
    <property type="entry name" value="UvdE"/>
    <property type="match status" value="1"/>
</dbReference>
<keyword evidence="3" id="KW-0378">Hydrolase</keyword>
<keyword evidence="3" id="KW-0255">Endonuclease</keyword>
<dbReference type="OrthoDB" id="541883at2759"/>
<dbReference type="GO" id="GO:0005739">
    <property type="term" value="C:mitochondrion"/>
    <property type="evidence" value="ECO:0007669"/>
    <property type="project" value="TreeGrafter"/>
</dbReference>
<dbReference type="GO" id="GO:0005634">
    <property type="term" value="C:nucleus"/>
    <property type="evidence" value="ECO:0007669"/>
    <property type="project" value="TreeGrafter"/>
</dbReference>
<dbReference type="EMBL" id="MVBO01000126">
    <property type="protein sequence ID" value="OZJ02784.1"/>
    <property type="molecule type" value="Genomic_DNA"/>
</dbReference>